<dbReference type="GO" id="GO:0016987">
    <property type="term" value="F:sigma factor activity"/>
    <property type="evidence" value="ECO:0007669"/>
    <property type="project" value="UniProtKB-KW"/>
</dbReference>
<dbReference type="Proteomes" id="UP000252800">
    <property type="component" value="Unassembled WGS sequence"/>
</dbReference>
<dbReference type="Gene3D" id="1.10.1740.10">
    <property type="match status" value="1"/>
</dbReference>
<gene>
    <name evidence="7" type="ORF">EB18_01486</name>
</gene>
<comment type="similarity">
    <text evidence="1">Belongs to the sigma-70 factor family. ECF subfamily.</text>
</comment>
<dbReference type="InterPro" id="IPR013324">
    <property type="entry name" value="RNA_pol_sigma_r3/r4-like"/>
</dbReference>
<dbReference type="SUPFAM" id="SSF88659">
    <property type="entry name" value="Sigma3 and sigma4 domains of RNA polymerase sigma factors"/>
    <property type="match status" value="1"/>
</dbReference>
<dbReference type="EMBL" id="LEOY01000012">
    <property type="protein sequence ID" value="RBR28869.1"/>
    <property type="molecule type" value="Genomic_DNA"/>
</dbReference>
<keyword evidence="4" id="KW-0804">Transcription</keyword>
<dbReference type="Pfam" id="PF08281">
    <property type="entry name" value="Sigma70_r4_2"/>
    <property type="match status" value="1"/>
</dbReference>
<evidence type="ECO:0000313" key="7">
    <source>
        <dbReference type="EMBL" id="RBR28869.1"/>
    </source>
</evidence>
<evidence type="ECO:0000256" key="4">
    <source>
        <dbReference type="ARBA" id="ARBA00023163"/>
    </source>
</evidence>
<dbReference type="GO" id="GO:0006352">
    <property type="term" value="P:DNA-templated transcription initiation"/>
    <property type="evidence" value="ECO:0007669"/>
    <property type="project" value="InterPro"/>
</dbReference>
<keyword evidence="2" id="KW-0805">Transcription regulation</keyword>
<dbReference type="Pfam" id="PF04542">
    <property type="entry name" value="Sigma70_r2"/>
    <property type="match status" value="1"/>
</dbReference>
<dbReference type="NCBIfam" id="TIGR02937">
    <property type="entry name" value="sigma70-ECF"/>
    <property type="match status" value="1"/>
</dbReference>
<dbReference type="PANTHER" id="PTHR43133:SF60">
    <property type="entry name" value="RNA POLYMERASE SIGMA FACTOR SIGV"/>
    <property type="match status" value="1"/>
</dbReference>
<evidence type="ECO:0000256" key="3">
    <source>
        <dbReference type="ARBA" id="ARBA00023082"/>
    </source>
</evidence>
<dbReference type="InterPro" id="IPR014284">
    <property type="entry name" value="RNA_pol_sigma-70_dom"/>
</dbReference>
<feature type="domain" description="RNA polymerase sigma-70 region 2" evidence="5">
    <location>
        <begin position="14"/>
        <end position="72"/>
    </location>
</feature>
<reference evidence="7 8" key="1">
    <citation type="submission" date="2015-06" db="EMBL/GenBank/DDBJ databases">
        <title>The Genome Sequence of Enterococcus cecorum 170AEA1.</title>
        <authorList>
            <consortium name="The Broad Institute Genomics Platform"/>
            <consortium name="The Broad Institute Genome Sequencing Center for Infectious Disease"/>
            <person name="Earl A.M."/>
            <person name="Van Tyne D."/>
            <person name="Lebreton F."/>
            <person name="Saavedra J.T."/>
            <person name="Gilmore M.S."/>
            <person name="Manson McGuire A."/>
            <person name="Clock S."/>
            <person name="Crupain M."/>
            <person name="Rangan U."/>
            <person name="Young S."/>
            <person name="Abouelleil A."/>
            <person name="Cao P."/>
            <person name="Chapman S.B."/>
            <person name="Griggs A."/>
            <person name="Priest M."/>
            <person name="Shea T."/>
            <person name="Wortman J."/>
            <person name="Nusbaum C."/>
            <person name="Birren B."/>
        </authorList>
    </citation>
    <scope>NUCLEOTIDE SEQUENCE [LARGE SCALE GENOMIC DNA]</scope>
    <source>
        <strain evidence="7 8">170AEA1</strain>
    </source>
</reference>
<dbReference type="InterPro" id="IPR013325">
    <property type="entry name" value="RNA_pol_sigma_r2"/>
</dbReference>
<sequence length="161" mass="19403">MDRKIVEESYLVFSPSLYLYALSLTKDERKAEQLVSEAYYKLLCQTHAPDQLKFWLLRVVKTSFIDQYRKKQYRQSVDIASQHITFTESFESQILQKERNRQLYFAILSLPMPYQELILLFYFADCSTTELAQYFQLTVNQVRVYLHRARKKLKEVLQDEY</sequence>
<dbReference type="AlphaFoldDB" id="A0A366SGN6"/>
<dbReference type="InterPro" id="IPR013249">
    <property type="entry name" value="RNA_pol_sigma70_r4_t2"/>
</dbReference>
<dbReference type="InterPro" id="IPR036388">
    <property type="entry name" value="WH-like_DNA-bd_sf"/>
</dbReference>
<organism evidence="7 8">
    <name type="scientific">Enterococcus cecorum</name>
    <dbReference type="NCBI Taxonomy" id="44008"/>
    <lineage>
        <taxon>Bacteria</taxon>
        <taxon>Bacillati</taxon>
        <taxon>Bacillota</taxon>
        <taxon>Bacilli</taxon>
        <taxon>Lactobacillales</taxon>
        <taxon>Enterococcaceae</taxon>
        <taxon>Enterococcus</taxon>
    </lineage>
</organism>
<dbReference type="Gene3D" id="1.10.10.10">
    <property type="entry name" value="Winged helix-like DNA-binding domain superfamily/Winged helix DNA-binding domain"/>
    <property type="match status" value="1"/>
</dbReference>
<dbReference type="InterPro" id="IPR039425">
    <property type="entry name" value="RNA_pol_sigma-70-like"/>
</dbReference>
<dbReference type="GO" id="GO:0003677">
    <property type="term" value="F:DNA binding"/>
    <property type="evidence" value="ECO:0007669"/>
    <property type="project" value="InterPro"/>
</dbReference>
<protein>
    <submittedName>
        <fullName evidence="7">Uncharacterized protein</fullName>
    </submittedName>
</protein>
<proteinExistence type="inferred from homology"/>
<evidence type="ECO:0000256" key="1">
    <source>
        <dbReference type="ARBA" id="ARBA00010641"/>
    </source>
</evidence>
<accession>A0A366SGN6</accession>
<feature type="domain" description="RNA polymerase sigma factor 70 region 4 type 2" evidence="6">
    <location>
        <begin position="101"/>
        <end position="153"/>
    </location>
</feature>
<evidence type="ECO:0000313" key="8">
    <source>
        <dbReference type="Proteomes" id="UP000252800"/>
    </source>
</evidence>
<comment type="caution">
    <text evidence="7">The sequence shown here is derived from an EMBL/GenBank/DDBJ whole genome shotgun (WGS) entry which is preliminary data.</text>
</comment>
<dbReference type="RefSeq" id="WP_113784699.1">
    <property type="nucleotide sequence ID" value="NZ_KZ845706.1"/>
</dbReference>
<dbReference type="PANTHER" id="PTHR43133">
    <property type="entry name" value="RNA POLYMERASE ECF-TYPE SIGMA FACTO"/>
    <property type="match status" value="1"/>
</dbReference>
<name>A0A366SGN6_9ENTE</name>
<evidence type="ECO:0000259" key="5">
    <source>
        <dbReference type="Pfam" id="PF04542"/>
    </source>
</evidence>
<evidence type="ECO:0000259" key="6">
    <source>
        <dbReference type="Pfam" id="PF08281"/>
    </source>
</evidence>
<evidence type="ECO:0000256" key="2">
    <source>
        <dbReference type="ARBA" id="ARBA00023015"/>
    </source>
</evidence>
<dbReference type="InterPro" id="IPR007627">
    <property type="entry name" value="RNA_pol_sigma70_r2"/>
</dbReference>
<dbReference type="SUPFAM" id="SSF88946">
    <property type="entry name" value="Sigma2 domain of RNA polymerase sigma factors"/>
    <property type="match status" value="1"/>
</dbReference>
<keyword evidence="3" id="KW-0731">Sigma factor</keyword>